<name>A0A3B4AAV6_9GOBI</name>
<proteinExistence type="predicted"/>
<evidence type="ECO:0000313" key="3">
    <source>
        <dbReference type="Ensembl" id="ENSPMGP00000013631.1"/>
    </source>
</evidence>
<dbReference type="STRING" id="409849.ENSPMGP00000013631"/>
<organism evidence="3 4">
    <name type="scientific">Periophthalmus magnuspinnatus</name>
    <dbReference type="NCBI Taxonomy" id="409849"/>
    <lineage>
        <taxon>Eukaryota</taxon>
        <taxon>Metazoa</taxon>
        <taxon>Chordata</taxon>
        <taxon>Craniata</taxon>
        <taxon>Vertebrata</taxon>
        <taxon>Euteleostomi</taxon>
        <taxon>Actinopterygii</taxon>
        <taxon>Neopterygii</taxon>
        <taxon>Teleostei</taxon>
        <taxon>Neoteleostei</taxon>
        <taxon>Acanthomorphata</taxon>
        <taxon>Gobiaria</taxon>
        <taxon>Gobiiformes</taxon>
        <taxon>Gobioidei</taxon>
        <taxon>Gobiidae</taxon>
        <taxon>Oxudercinae</taxon>
        <taxon>Periophthalmus</taxon>
    </lineage>
</organism>
<dbReference type="Proteomes" id="UP000261520">
    <property type="component" value="Unplaced"/>
</dbReference>
<feature type="domain" description="Cadherin N-terminal" evidence="2">
    <location>
        <begin position="30"/>
        <end position="76"/>
    </location>
</feature>
<reference evidence="3" key="2">
    <citation type="submission" date="2025-09" db="UniProtKB">
        <authorList>
            <consortium name="Ensembl"/>
        </authorList>
    </citation>
    <scope>IDENTIFICATION</scope>
</reference>
<dbReference type="Gene3D" id="2.60.40.60">
    <property type="entry name" value="Cadherins"/>
    <property type="match status" value="1"/>
</dbReference>
<evidence type="ECO:0000256" key="1">
    <source>
        <dbReference type="ARBA" id="ARBA00023180"/>
    </source>
</evidence>
<protein>
    <recommendedName>
        <fullName evidence="2">Cadherin N-terminal domain-containing protein</fullName>
    </recommendedName>
</protein>
<dbReference type="Pfam" id="PF08266">
    <property type="entry name" value="Cadherin_2"/>
    <property type="match status" value="1"/>
</dbReference>
<keyword evidence="4" id="KW-1185">Reference proteome</keyword>
<dbReference type="InterPro" id="IPR013164">
    <property type="entry name" value="Cadherin_N"/>
</dbReference>
<dbReference type="PROSITE" id="PS51257">
    <property type="entry name" value="PROKAR_LIPOPROTEIN"/>
    <property type="match status" value="1"/>
</dbReference>
<reference evidence="3" key="1">
    <citation type="submission" date="2025-08" db="UniProtKB">
        <authorList>
            <consortium name="Ensembl"/>
        </authorList>
    </citation>
    <scope>IDENTIFICATION</scope>
</reference>
<dbReference type="Ensembl" id="ENSPMGT00000014544.1">
    <property type="protein sequence ID" value="ENSPMGP00000013631.1"/>
    <property type="gene ID" value="ENSPMGG00000011203.1"/>
</dbReference>
<evidence type="ECO:0000313" key="4">
    <source>
        <dbReference type="Proteomes" id="UP000261520"/>
    </source>
</evidence>
<accession>A0A3B4AAV6</accession>
<dbReference type="AlphaFoldDB" id="A0A3B4AAV6"/>
<keyword evidence="1" id="KW-0325">Glycoprotein</keyword>
<evidence type="ECO:0000259" key="2">
    <source>
        <dbReference type="Pfam" id="PF08266"/>
    </source>
</evidence>
<sequence>MRSGELLLRTMGRLVLLCFSLAFVGCALGQISYSIPEEMARGSLVGNIAHDLGLDVKRLQLRKARIHTGESDEYIQKKRLILMALNSFRSFFSEHIRQRQTFILNDNVP</sequence>